<reference evidence="2" key="1">
    <citation type="submission" date="2020-02" db="EMBL/GenBank/DDBJ databases">
        <authorList>
            <person name="Meier V. D."/>
        </authorList>
    </citation>
    <scope>NUCLEOTIDE SEQUENCE</scope>
    <source>
        <strain evidence="2">AVDCRST_MAG17</strain>
    </source>
</reference>
<proteinExistence type="predicted"/>
<feature type="compositionally biased region" description="Basic residues" evidence="1">
    <location>
        <begin position="1"/>
        <end position="15"/>
    </location>
</feature>
<feature type="compositionally biased region" description="Basic residues" evidence="1">
    <location>
        <begin position="24"/>
        <end position="34"/>
    </location>
</feature>
<protein>
    <submittedName>
        <fullName evidence="2">Uncharacterized protein</fullName>
    </submittedName>
</protein>
<accession>A0A6J4SXN1</accession>
<dbReference type="AlphaFoldDB" id="A0A6J4SXN1"/>
<evidence type="ECO:0000256" key="1">
    <source>
        <dbReference type="SAM" id="MobiDB-lite"/>
    </source>
</evidence>
<sequence length="34" mass="3975">ALAPRRRRLHRRAARRAVGDPLGGRRHRRPSHDP</sequence>
<evidence type="ECO:0000313" key="2">
    <source>
        <dbReference type="EMBL" id="CAA9507794.1"/>
    </source>
</evidence>
<organism evidence="2">
    <name type="scientific">uncultured Solirubrobacterales bacterium</name>
    <dbReference type="NCBI Taxonomy" id="768556"/>
    <lineage>
        <taxon>Bacteria</taxon>
        <taxon>Bacillati</taxon>
        <taxon>Actinomycetota</taxon>
        <taxon>Thermoleophilia</taxon>
        <taxon>Solirubrobacterales</taxon>
        <taxon>environmental samples</taxon>
    </lineage>
</organism>
<dbReference type="EMBL" id="CADCVV010000136">
    <property type="protein sequence ID" value="CAA9507794.1"/>
    <property type="molecule type" value="Genomic_DNA"/>
</dbReference>
<gene>
    <name evidence="2" type="ORF">AVDCRST_MAG17-1785</name>
</gene>
<feature type="region of interest" description="Disordered" evidence="1">
    <location>
        <begin position="1"/>
        <end position="34"/>
    </location>
</feature>
<feature type="non-terminal residue" evidence="2">
    <location>
        <position position="1"/>
    </location>
</feature>
<name>A0A6J4SXN1_9ACTN</name>
<feature type="non-terminal residue" evidence="2">
    <location>
        <position position="34"/>
    </location>
</feature>